<feature type="transmembrane region" description="Helical" evidence="6">
    <location>
        <begin position="122"/>
        <end position="141"/>
    </location>
</feature>
<feature type="transmembrane region" description="Helical" evidence="6">
    <location>
        <begin position="611"/>
        <end position="630"/>
    </location>
</feature>
<dbReference type="GeneID" id="66986358"/>
<keyword evidence="3 6" id="KW-1133">Transmembrane helix</keyword>
<feature type="transmembrane region" description="Helical" evidence="6">
    <location>
        <begin position="161"/>
        <end position="179"/>
    </location>
</feature>
<dbReference type="InterPro" id="IPR049453">
    <property type="entry name" value="Memb_transporter_dom"/>
</dbReference>
<organism evidence="9 10">
    <name type="scientific">Aspergillus chevalieri</name>
    <name type="common">Eurotium chevalieri</name>
    <dbReference type="NCBI Taxonomy" id="182096"/>
    <lineage>
        <taxon>Eukaryota</taxon>
        <taxon>Fungi</taxon>
        <taxon>Dikarya</taxon>
        <taxon>Ascomycota</taxon>
        <taxon>Pezizomycotina</taxon>
        <taxon>Eurotiomycetes</taxon>
        <taxon>Eurotiomycetidae</taxon>
        <taxon>Eurotiales</taxon>
        <taxon>Aspergillaceae</taxon>
        <taxon>Aspergillus</taxon>
        <taxon>Aspergillus subgen. Aspergillus</taxon>
    </lineage>
</organism>
<accession>A0A7R7ZRE4</accession>
<feature type="region of interest" description="Disordered" evidence="5">
    <location>
        <begin position="1"/>
        <end position="38"/>
    </location>
</feature>
<dbReference type="InterPro" id="IPR018823">
    <property type="entry name" value="ArAE_2_N"/>
</dbReference>
<keyword evidence="4 6" id="KW-0472">Membrane</keyword>
<feature type="domain" description="Putative ER transporter 6TM N-terminal" evidence="7">
    <location>
        <begin position="156"/>
        <end position="369"/>
    </location>
</feature>
<evidence type="ECO:0000256" key="1">
    <source>
        <dbReference type="ARBA" id="ARBA00004141"/>
    </source>
</evidence>
<evidence type="ECO:0000313" key="9">
    <source>
        <dbReference type="EMBL" id="BCR92000.1"/>
    </source>
</evidence>
<evidence type="ECO:0000256" key="6">
    <source>
        <dbReference type="SAM" id="Phobius"/>
    </source>
</evidence>
<keyword evidence="2 6" id="KW-0812">Transmembrane</keyword>
<feature type="transmembrane region" description="Helical" evidence="6">
    <location>
        <begin position="714"/>
        <end position="732"/>
    </location>
</feature>
<evidence type="ECO:0000256" key="4">
    <source>
        <dbReference type="ARBA" id="ARBA00023136"/>
    </source>
</evidence>
<sequence length="1037" mass="116694">MGGPTTMKIETPSTRSDNHNGPLPDQTPSSRSGALPKPLGHAFQATTRRLQLKSVLAQLTLDRHTAAMAIKASIPPTILLCAIQSNAWINMFQTQAYLAAIMSTCVLPTLPRARLIEYNFQLAFAITLSYCWVLLGGWSGLQARKDTTNGPEELKAYNSSAEAIGAIFLMFWTWCVFTLKSAFPTWAIQCTWAGIFAVITLPIVGQAPSMQEVIAETSNTFEAFLAGQAVGFVNALIIFPQSCRGVFRKDMRACLDGLVAVMQAQKRCIEDFRSKRILTEGEDERNDSVRQLHNTLQLFINSIVKARADVEYAEREMSWDRLDHQQLEHIASMLVDLIAPASGLGSAANMLQLAVDRAYHLSNDTGGVNNNAETDHKLKDEEYWHSLEGEMHEQSYRISEAIIEGVEHAKLRLELTKGRSLSGRARARKTDEENQKFPMNPGEARFLESYRDVFDKCCVLGHDTGGVDGEKLLDYYIRHRPQIEDLSQIASETHPNTLRYYLLLHSHTLLSLLGDEFLKFLLFTEECHARPKRLLIPRLRHLRYWLKVLFHIAGTRPGGSAFLSMDPQTNVELGSTFYNRKDPDHLPPANLMETVGDKIRKVNAVFRTNHAAYGLRGVCAVMTVSIMAFLRDSQSFYSRQRFLWALFAIVLSMGRTAGSSTFLLLCRIFGTIASMIASYIIWYIVDEKTPGILVFVWLWFTVIGFFMIKFPKFFSVWFVALITTIVMIANELQVRQLGAETVSKSGQAVYAPYIIFPYRLAIVTLGVVVAYFWTLFPYPLSEHSELREEVAKSMYILANFSKCTQQTILARLHGISGDLDDKTSPGFHLQAARRRIFRKYQTMSTSAKTYYTFLDWEFSLGGRFPKETYGEILAILERVSSYLTLSGYVSLALERPPTSTPSCWWAADQNDTAQAHLTPGGVTTRMIILHSALSRVHPLPPQMRELEIPNLNELLTRDVPSEEGFAAAALIHTVNWYLIRDVNRLTQLVRELVGELDFSFAVDTPTLVTVSTVDTTKGDSQGVPRYPEKGKWANSLA</sequence>
<dbReference type="Proteomes" id="UP000637239">
    <property type="component" value="Chromosome 7"/>
</dbReference>
<dbReference type="RefSeq" id="XP_043140522.1">
    <property type="nucleotide sequence ID" value="XM_043283221.1"/>
</dbReference>
<evidence type="ECO:0000256" key="5">
    <source>
        <dbReference type="SAM" id="MobiDB-lite"/>
    </source>
</evidence>
<evidence type="ECO:0008006" key="11">
    <source>
        <dbReference type="Google" id="ProtNLM"/>
    </source>
</evidence>
<dbReference type="GO" id="GO:0016020">
    <property type="term" value="C:membrane"/>
    <property type="evidence" value="ECO:0007669"/>
    <property type="project" value="UniProtKB-SubCell"/>
</dbReference>
<evidence type="ECO:0000259" key="7">
    <source>
        <dbReference type="Pfam" id="PF10337"/>
    </source>
</evidence>
<feature type="transmembrane region" description="Helical" evidence="6">
    <location>
        <begin position="186"/>
        <end position="205"/>
    </location>
</feature>
<protein>
    <recommendedName>
        <fullName evidence="11">ER transporter 6TM N-terminal domain-containing protein</fullName>
    </recommendedName>
</protein>
<dbReference type="KEGG" id="ache:ACHE_70843A"/>
<evidence type="ECO:0000259" key="8">
    <source>
        <dbReference type="Pfam" id="PF13515"/>
    </source>
</evidence>
<feature type="domain" description="Integral membrane bound transporter" evidence="8">
    <location>
        <begin position="636"/>
        <end position="773"/>
    </location>
</feature>
<keyword evidence="10" id="KW-1185">Reference proteome</keyword>
<reference evidence="9" key="1">
    <citation type="submission" date="2021-01" db="EMBL/GenBank/DDBJ databases">
        <authorList>
            <consortium name="Aspergillus chevalieri M1 genome sequencing consortium"/>
            <person name="Kazuki M."/>
            <person name="Futagami T."/>
        </authorList>
    </citation>
    <scope>NUCLEOTIDE SEQUENCE</scope>
    <source>
        <strain evidence="9">M1</strain>
    </source>
</reference>
<name>A0A7R7ZRE4_ASPCH</name>
<evidence type="ECO:0000256" key="2">
    <source>
        <dbReference type="ARBA" id="ARBA00022692"/>
    </source>
</evidence>
<feature type="region of interest" description="Disordered" evidence="5">
    <location>
        <begin position="1014"/>
        <end position="1037"/>
    </location>
</feature>
<proteinExistence type="predicted"/>
<evidence type="ECO:0000313" key="10">
    <source>
        <dbReference type="Proteomes" id="UP000637239"/>
    </source>
</evidence>
<comment type="subcellular location">
    <subcellularLocation>
        <location evidence="1">Membrane</location>
        <topology evidence="1">Multi-pass membrane protein</topology>
    </subcellularLocation>
</comment>
<evidence type="ECO:0000256" key="3">
    <source>
        <dbReference type="ARBA" id="ARBA00022989"/>
    </source>
</evidence>
<dbReference type="Pfam" id="PF13515">
    <property type="entry name" value="FUSC_2"/>
    <property type="match status" value="1"/>
</dbReference>
<dbReference type="PANTHER" id="PTHR37994:SF4">
    <property type="entry name" value="ER TRANSPORTER 6TM N-TERMINAL DOMAIN-CONTAINING PROTEIN-RELATED"/>
    <property type="match status" value="1"/>
</dbReference>
<feature type="transmembrane region" description="Helical" evidence="6">
    <location>
        <begin position="692"/>
        <end position="708"/>
    </location>
</feature>
<gene>
    <name evidence="9" type="ORF">ACHE_70843A</name>
</gene>
<feature type="transmembrane region" description="Helical" evidence="6">
    <location>
        <begin position="753"/>
        <end position="773"/>
    </location>
</feature>
<dbReference type="PANTHER" id="PTHR37994">
    <property type="entry name" value="ARAE_2_N DOMAIN-CONTAINING PROTEIN-RELATED"/>
    <property type="match status" value="1"/>
</dbReference>
<dbReference type="Pfam" id="PF10337">
    <property type="entry name" value="ArAE_2_N"/>
    <property type="match status" value="1"/>
</dbReference>
<dbReference type="AlphaFoldDB" id="A0A7R7ZRE4"/>
<feature type="transmembrane region" description="Helical" evidence="6">
    <location>
        <begin position="668"/>
        <end position="685"/>
    </location>
</feature>
<dbReference type="EMBL" id="AP024422">
    <property type="protein sequence ID" value="BCR92000.1"/>
    <property type="molecule type" value="Genomic_DNA"/>
</dbReference>
<reference evidence="9" key="2">
    <citation type="submission" date="2021-02" db="EMBL/GenBank/DDBJ databases">
        <title>Aspergillus chevalieri M1 genome sequence.</title>
        <authorList>
            <person name="Kadooka C."/>
            <person name="Mori K."/>
            <person name="Futagami T."/>
        </authorList>
    </citation>
    <scope>NUCLEOTIDE SEQUENCE</scope>
    <source>
        <strain evidence="9">M1</strain>
    </source>
</reference>